<keyword evidence="6" id="KW-1185">Reference proteome</keyword>
<dbReference type="GO" id="GO:0008270">
    <property type="term" value="F:zinc ion binding"/>
    <property type="evidence" value="ECO:0007669"/>
    <property type="project" value="InterPro"/>
</dbReference>
<feature type="compositionally biased region" description="Polar residues" evidence="2">
    <location>
        <begin position="131"/>
        <end position="146"/>
    </location>
</feature>
<evidence type="ECO:0000313" key="4">
    <source>
        <dbReference type="EMBL" id="OAV92126.1"/>
    </source>
</evidence>
<evidence type="ECO:0000256" key="1">
    <source>
        <dbReference type="ARBA" id="ARBA00022664"/>
    </source>
</evidence>
<sequence length="272" mass="31575">MSIAQCMRNKAESWWYQITKAKGTTNLPWETFKEKLLKQYNYVYKQLNLPAEKISEWESDYLFMRNLPPLLRQRVLVEKCENLEDLCHSLRENERITASNQRYGGSLGANIPFISFKKNSKFSGGSNFGNRQGSFQRPQASTSLSPGTPMDLDVLDVSKARCYNCNKIGHLSKDFPAPRKIKFKPQSNNSKNMKLNLMEDESASKDHELSIMEFLMTPCKWDRALQSLAMEQELIDCELDYISQNIDVQHTKFSRQEQLTSLENLKHKRQSL</sequence>
<reference evidence="4" key="2">
    <citation type="submission" date="2016-05" db="EMBL/GenBank/DDBJ databases">
        <title>Comparative analysis highlights variable genome content of wheat rusts and divergence of the mating loci.</title>
        <authorList>
            <person name="Cuomo C.A."/>
            <person name="Bakkeren G."/>
            <person name="Szabo L."/>
            <person name="Khalil H."/>
            <person name="Joly D."/>
            <person name="Goldberg J."/>
            <person name="Young S."/>
            <person name="Zeng Q."/>
            <person name="Fellers J."/>
        </authorList>
    </citation>
    <scope>NUCLEOTIDE SEQUENCE [LARGE SCALE GENOMIC DNA]</scope>
    <source>
        <strain evidence="4">1-1 BBBD Race 1</strain>
    </source>
</reference>
<name>A0A180GHA6_PUCT1</name>
<dbReference type="Gene3D" id="4.10.60.10">
    <property type="entry name" value="Zinc finger, CCHC-type"/>
    <property type="match status" value="1"/>
</dbReference>
<reference evidence="4" key="1">
    <citation type="submission" date="2009-11" db="EMBL/GenBank/DDBJ databases">
        <authorList>
            <consortium name="The Broad Institute Genome Sequencing Platform"/>
            <person name="Ward D."/>
            <person name="Feldgarden M."/>
            <person name="Earl A."/>
            <person name="Young S.K."/>
            <person name="Zeng Q."/>
            <person name="Koehrsen M."/>
            <person name="Alvarado L."/>
            <person name="Berlin A."/>
            <person name="Bochicchio J."/>
            <person name="Borenstein D."/>
            <person name="Chapman S.B."/>
            <person name="Chen Z."/>
            <person name="Engels R."/>
            <person name="Freedman E."/>
            <person name="Gellesch M."/>
            <person name="Goldberg J."/>
            <person name="Griggs A."/>
            <person name="Gujja S."/>
            <person name="Heilman E."/>
            <person name="Heiman D."/>
            <person name="Hepburn T."/>
            <person name="Howarth C."/>
            <person name="Jen D."/>
            <person name="Larson L."/>
            <person name="Lewis B."/>
            <person name="Mehta T."/>
            <person name="Park D."/>
            <person name="Pearson M."/>
            <person name="Roberts A."/>
            <person name="Saif S."/>
            <person name="Shea T."/>
            <person name="Shenoy N."/>
            <person name="Sisk P."/>
            <person name="Stolte C."/>
            <person name="Sykes S."/>
            <person name="Thomson T."/>
            <person name="Walk T."/>
            <person name="White J."/>
            <person name="Yandava C."/>
            <person name="Izard J."/>
            <person name="Baranova O.V."/>
            <person name="Blanton J.M."/>
            <person name="Tanner A.C."/>
            <person name="Dewhirst F.E."/>
            <person name="Haas B."/>
            <person name="Nusbaum C."/>
            <person name="Birren B."/>
        </authorList>
    </citation>
    <scope>NUCLEOTIDE SEQUENCE [LARGE SCALE GENOMIC DNA]</scope>
    <source>
        <strain evidence="4">1-1 BBBD Race 1</strain>
    </source>
</reference>
<dbReference type="GO" id="GO:0006397">
    <property type="term" value="P:mRNA processing"/>
    <property type="evidence" value="ECO:0007669"/>
    <property type="project" value="UniProtKB-KW"/>
</dbReference>
<dbReference type="EMBL" id="ADAS02000069">
    <property type="protein sequence ID" value="OAV92126.1"/>
    <property type="molecule type" value="Genomic_DNA"/>
</dbReference>
<dbReference type="SUPFAM" id="SSF57756">
    <property type="entry name" value="Retrovirus zinc finger-like domains"/>
    <property type="match status" value="1"/>
</dbReference>
<dbReference type="InterPro" id="IPR036875">
    <property type="entry name" value="Znf_CCHC_sf"/>
</dbReference>
<feature type="domain" description="CCHC-type" evidence="3">
    <location>
        <begin position="162"/>
        <end position="174"/>
    </location>
</feature>
<dbReference type="GO" id="GO:0003676">
    <property type="term" value="F:nucleic acid binding"/>
    <property type="evidence" value="ECO:0007669"/>
    <property type="project" value="InterPro"/>
</dbReference>
<reference evidence="5" key="4">
    <citation type="submission" date="2025-05" db="UniProtKB">
        <authorList>
            <consortium name="EnsemblFungi"/>
        </authorList>
    </citation>
    <scope>IDENTIFICATION</scope>
    <source>
        <strain evidence="5">isolate 1-1 / race 1 (BBBD)</strain>
    </source>
</reference>
<reference evidence="5 6" key="3">
    <citation type="journal article" date="2017" name="G3 (Bethesda)">
        <title>Comparative analysis highlights variable genome content of wheat rusts and divergence of the mating loci.</title>
        <authorList>
            <person name="Cuomo C.A."/>
            <person name="Bakkeren G."/>
            <person name="Khalil H.B."/>
            <person name="Panwar V."/>
            <person name="Joly D."/>
            <person name="Linning R."/>
            <person name="Sakthikumar S."/>
            <person name="Song X."/>
            <person name="Adiconis X."/>
            <person name="Fan L."/>
            <person name="Goldberg J.M."/>
            <person name="Levin J.Z."/>
            <person name="Young S."/>
            <person name="Zeng Q."/>
            <person name="Anikster Y."/>
            <person name="Bruce M."/>
            <person name="Wang M."/>
            <person name="Yin C."/>
            <person name="McCallum B."/>
            <person name="Szabo L.J."/>
            <person name="Hulbert S."/>
            <person name="Chen X."/>
            <person name="Fellers J.P."/>
        </authorList>
    </citation>
    <scope>NUCLEOTIDE SEQUENCE</scope>
    <source>
        <strain evidence="5">isolate 1-1 / race 1 (BBBD)</strain>
        <strain evidence="6">Isolate 1-1 / race 1 (BBBD)</strain>
    </source>
</reference>
<dbReference type="Pfam" id="PF00098">
    <property type="entry name" value="zf-CCHC"/>
    <property type="match status" value="1"/>
</dbReference>
<dbReference type="InterPro" id="IPR001878">
    <property type="entry name" value="Znf_CCHC"/>
</dbReference>
<evidence type="ECO:0000313" key="6">
    <source>
        <dbReference type="Proteomes" id="UP000005240"/>
    </source>
</evidence>
<dbReference type="VEuPathDB" id="FungiDB:PTTG_27754"/>
<evidence type="ECO:0000313" key="5">
    <source>
        <dbReference type="EnsemblFungi" id="PTTG_27754-t43_1-p1"/>
    </source>
</evidence>
<keyword evidence="1" id="KW-0507">mRNA processing</keyword>
<feature type="region of interest" description="Disordered" evidence="2">
    <location>
        <begin position="127"/>
        <end position="147"/>
    </location>
</feature>
<evidence type="ECO:0000259" key="3">
    <source>
        <dbReference type="Pfam" id="PF00098"/>
    </source>
</evidence>
<dbReference type="EnsemblFungi" id="PTTG_27754-t43_1">
    <property type="protein sequence ID" value="PTTG_27754-t43_1-p1"/>
    <property type="gene ID" value="PTTG_27754"/>
</dbReference>
<gene>
    <name evidence="4" type="ORF">PTTG_27754</name>
</gene>
<dbReference type="AlphaFoldDB" id="A0A180GHA6"/>
<accession>A0A180GHA6</accession>
<dbReference type="Proteomes" id="UP000005240">
    <property type="component" value="Unassembled WGS sequence"/>
</dbReference>
<proteinExistence type="predicted"/>
<organism evidence="4">
    <name type="scientific">Puccinia triticina (isolate 1-1 / race 1 (BBBD))</name>
    <name type="common">Brown leaf rust fungus</name>
    <dbReference type="NCBI Taxonomy" id="630390"/>
    <lineage>
        <taxon>Eukaryota</taxon>
        <taxon>Fungi</taxon>
        <taxon>Dikarya</taxon>
        <taxon>Basidiomycota</taxon>
        <taxon>Pucciniomycotina</taxon>
        <taxon>Pucciniomycetes</taxon>
        <taxon>Pucciniales</taxon>
        <taxon>Pucciniaceae</taxon>
        <taxon>Puccinia</taxon>
    </lineage>
</organism>
<evidence type="ECO:0000256" key="2">
    <source>
        <dbReference type="SAM" id="MobiDB-lite"/>
    </source>
</evidence>
<dbReference type="OrthoDB" id="2527451at2759"/>
<protein>
    <submittedName>
        <fullName evidence="5">CCHC-type domain-containing protein</fullName>
    </submittedName>
</protein>
<dbReference type="STRING" id="630390.A0A180GHA6"/>